<dbReference type="SUPFAM" id="SSF55008">
    <property type="entry name" value="HMA, heavy metal-associated domain"/>
    <property type="match status" value="1"/>
</dbReference>
<evidence type="ECO:0000313" key="3">
    <source>
        <dbReference type="Proteomes" id="UP000036756"/>
    </source>
</evidence>
<reference evidence="2 3" key="1">
    <citation type="submission" date="2015-06" db="EMBL/GenBank/DDBJ databases">
        <title>Draft genome sequence of the purine-degrading Clostridium cylindrosporum HC-1 (DSM 605).</title>
        <authorList>
            <person name="Poehlein A."/>
            <person name="Schiel-Bengelsdorf B."/>
            <person name="Bengelsdorf F."/>
            <person name="Daniel R."/>
            <person name="Duerre P."/>
        </authorList>
    </citation>
    <scope>NUCLEOTIDE SEQUENCE [LARGE SCALE GENOMIC DNA]</scope>
    <source>
        <strain evidence="2 3">DSM 605</strain>
    </source>
</reference>
<dbReference type="EMBL" id="LFVU01000027">
    <property type="protein sequence ID" value="KMT21560.1"/>
    <property type="molecule type" value="Genomic_DNA"/>
</dbReference>
<dbReference type="Gene3D" id="3.30.70.100">
    <property type="match status" value="1"/>
</dbReference>
<comment type="caution">
    <text evidence="2">The sequence shown here is derived from an EMBL/GenBank/DDBJ whole genome shotgun (WGS) entry which is preliminary data.</text>
</comment>
<proteinExistence type="predicted"/>
<dbReference type="STRING" id="1121307.CLCY_2c03220"/>
<dbReference type="InterPro" id="IPR006121">
    <property type="entry name" value="HMA_dom"/>
</dbReference>
<accession>A0A0J8D639</accession>
<dbReference type="PROSITE" id="PS50846">
    <property type="entry name" value="HMA_2"/>
    <property type="match status" value="1"/>
</dbReference>
<evidence type="ECO:0000313" key="2">
    <source>
        <dbReference type="EMBL" id="KMT21560.1"/>
    </source>
</evidence>
<dbReference type="GO" id="GO:0046872">
    <property type="term" value="F:metal ion binding"/>
    <property type="evidence" value="ECO:0007669"/>
    <property type="project" value="InterPro"/>
</dbReference>
<dbReference type="RefSeq" id="WP_048570987.1">
    <property type="nucleotide sequence ID" value="NZ_LFVU01000027.1"/>
</dbReference>
<dbReference type="CDD" id="cd00371">
    <property type="entry name" value="HMA"/>
    <property type="match status" value="1"/>
</dbReference>
<protein>
    <recommendedName>
        <fullName evidence="1">HMA domain-containing protein</fullName>
    </recommendedName>
</protein>
<keyword evidence="3" id="KW-1185">Reference proteome</keyword>
<evidence type="ECO:0000259" key="1">
    <source>
        <dbReference type="PROSITE" id="PS50846"/>
    </source>
</evidence>
<sequence length="71" mass="8163">MKKKIFIEGMTCNKCSMHVKEALEEFDSVMFSEIDLEEKSAIIHASSKIDNESIIDKIYRLGYSVVSIEEM</sequence>
<dbReference type="InterPro" id="IPR036163">
    <property type="entry name" value="HMA_dom_sf"/>
</dbReference>
<name>A0A0J8D639_CLOCY</name>
<dbReference type="AlphaFoldDB" id="A0A0J8D639"/>
<dbReference type="Proteomes" id="UP000036756">
    <property type="component" value="Unassembled WGS sequence"/>
</dbReference>
<dbReference type="Pfam" id="PF00403">
    <property type="entry name" value="HMA"/>
    <property type="match status" value="1"/>
</dbReference>
<dbReference type="PATRIC" id="fig|1121307.3.peg.1178"/>
<organism evidence="2 3">
    <name type="scientific">Clostridium cylindrosporum DSM 605</name>
    <dbReference type="NCBI Taxonomy" id="1121307"/>
    <lineage>
        <taxon>Bacteria</taxon>
        <taxon>Bacillati</taxon>
        <taxon>Bacillota</taxon>
        <taxon>Clostridia</taxon>
        <taxon>Eubacteriales</taxon>
        <taxon>Clostridiaceae</taxon>
        <taxon>Clostridium</taxon>
    </lineage>
</organism>
<feature type="domain" description="HMA" evidence="1">
    <location>
        <begin position="1"/>
        <end position="66"/>
    </location>
</feature>
<dbReference type="OrthoDB" id="9813965at2"/>
<gene>
    <name evidence="2" type="ORF">CLCY_2c03220</name>
</gene>